<sequence>MKTTVADKISLFLFSVVILIVGYMCYAGITGQFEKHKSWVLPMDSNKQGIVVSASENELFLWNKRKCTNKFVGHTDAIKTVAFSHSGQQIASGSIDKSVKVWSSTDKNAIKTLNGHTKGVNKVAFSNIDKYIISAGYDNKMFIWDWTKNKVIKELNVDHTHFSINNQDVLAYVDSACSLTLFDLKSLSEIKVLGHFCGVPLFSPQKNVIATEDSVFTFID</sequence>
<keyword evidence="4" id="KW-1133">Transmembrane helix</keyword>
<keyword evidence="1 3" id="KW-0853">WD repeat</keyword>
<keyword evidence="2" id="KW-0677">Repeat</keyword>
<dbReference type="PANTHER" id="PTHR22847">
    <property type="entry name" value="WD40 REPEAT PROTEIN"/>
    <property type="match status" value="1"/>
</dbReference>
<keyword evidence="6" id="KW-1185">Reference proteome</keyword>
<dbReference type="Proteomes" id="UP000245627">
    <property type="component" value="Unassembled WGS sequence"/>
</dbReference>
<dbReference type="InterPro" id="IPR015943">
    <property type="entry name" value="WD40/YVTN_repeat-like_dom_sf"/>
</dbReference>
<feature type="repeat" description="WD" evidence="3">
    <location>
        <begin position="113"/>
        <end position="154"/>
    </location>
</feature>
<dbReference type="PROSITE" id="PS50082">
    <property type="entry name" value="WD_REPEATS_2"/>
    <property type="match status" value="2"/>
</dbReference>
<dbReference type="SMART" id="SM00320">
    <property type="entry name" value="WD40"/>
    <property type="match status" value="3"/>
</dbReference>
<dbReference type="EMBL" id="QDKG01000008">
    <property type="protein sequence ID" value="PVH23943.1"/>
    <property type="molecule type" value="Genomic_DNA"/>
</dbReference>
<proteinExistence type="predicted"/>
<gene>
    <name evidence="5" type="ORF">DC487_15950</name>
</gene>
<keyword evidence="4" id="KW-0812">Transmembrane</keyword>
<dbReference type="InterPro" id="IPR036322">
    <property type="entry name" value="WD40_repeat_dom_sf"/>
</dbReference>
<dbReference type="PROSITE" id="PS50294">
    <property type="entry name" value="WD_REPEATS_REGION"/>
    <property type="match status" value="2"/>
</dbReference>
<evidence type="ECO:0000313" key="5">
    <source>
        <dbReference type="EMBL" id="PVH23943.1"/>
    </source>
</evidence>
<evidence type="ECO:0000256" key="3">
    <source>
        <dbReference type="PROSITE-ProRule" id="PRU00221"/>
    </source>
</evidence>
<evidence type="ECO:0000256" key="1">
    <source>
        <dbReference type="ARBA" id="ARBA00022574"/>
    </source>
</evidence>
<organism evidence="5 6">
    <name type="scientific">Sphingobacterium corticibacter</name>
    <dbReference type="NCBI Taxonomy" id="2171749"/>
    <lineage>
        <taxon>Bacteria</taxon>
        <taxon>Pseudomonadati</taxon>
        <taxon>Bacteroidota</taxon>
        <taxon>Sphingobacteriia</taxon>
        <taxon>Sphingobacteriales</taxon>
        <taxon>Sphingobacteriaceae</taxon>
        <taxon>Sphingobacterium</taxon>
    </lineage>
</organism>
<dbReference type="AlphaFoldDB" id="A0A2T8HEW0"/>
<dbReference type="RefSeq" id="WP_116776980.1">
    <property type="nucleotide sequence ID" value="NZ_QDKG01000008.1"/>
</dbReference>
<feature type="transmembrane region" description="Helical" evidence="4">
    <location>
        <begin position="12"/>
        <end position="29"/>
    </location>
</feature>
<keyword evidence="4" id="KW-0472">Membrane</keyword>
<reference evidence="5 6" key="1">
    <citation type="submission" date="2018-04" db="EMBL/GenBank/DDBJ databases">
        <title>Sphingobacterium cortibacter sp. nov.</title>
        <authorList>
            <person name="Li Y."/>
        </authorList>
    </citation>
    <scope>NUCLEOTIDE SEQUENCE [LARGE SCALE GENOMIC DNA]</scope>
    <source>
        <strain evidence="5 6">2c-3</strain>
    </source>
</reference>
<feature type="repeat" description="WD" evidence="3">
    <location>
        <begin position="71"/>
        <end position="112"/>
    </location>
</feature>
<comment type="caution">
    <text evidence="5">The sequence shown here is derived from an EMBL/GenBank/DDBJ whole genome shotgun (WGS) entry which is preliminary data.</text>
</comment>
<dbReference type="SUPFAM" id="SSF50978">
    <property type="entry name" value="WD40 repeat-like"/>
    <property type="match status" value="1"/>
</dbReference>
<dbReference type="PANTHER" id="PTHR22847:SF637">
    <property type="entry name" value="WD REPEAT DOMAIN 5B"/>
    <property type="match status" value="1"/>
</dbReference>
<accession>A0A2T8HEW0</accession>
<evidence type="ECO:0000256" key="2">
    <source>
        <dbReference type="ARBA" id="ARBA00022737"/>
    </source>
</evidence>
<name>A0A2T8HEW0_9SPHI</name>
<dbReference type="InterPro" id="IPR001680">
    <property type="entry name" value="WD40_rpt"/>
</dbReference>
<dbReference type="Pfam" id="PF00400">
    <property type="entry name" value="WD40"/>
    <property type="match status" value="2"/>
</dbReference>
<evidence type="ECO:0000313" key="6">
    <source>
        <dbReference type="Proteomes" id="UP000245627"/>
    </source>
</evidence>
<protein>
    <submittedName>
        <fullName evidence="5">Uncharacterized protein</fullName>
    </submittedName>
</protein>
<dbReference type="Gene3D" id="2.130.10.10">
    <property type="entry name" value="YVTN repeat-like/Quinoprotein amine dehydrogenase"/>
    <property type="match status" value="1"/>
</dbReference>
<dbReference type="OrthoDB" id="933690at2"/>
<evidence type="ECO:0000256" key="4">
    <source>
        <dbReference type="SAM" id="Phobius"/>
    </source>
</evidence>